<dbReference type="EMBL" id="JBHUME010000010">
    <property type="protein sequence ID" value="MFD2614063.1"/>
    <property type="molecule type" value="Genomic_DNA"/>
</dbReference>
<name>A0ABW5PFS4_9BACL</name>
<keyword evidence="1" id="KW-0175">Coiled coil</keyword>
<dbReference type="RefSeq" id="WP_377604527.1">
    <property type="nucleotide sequence ID" value="NZ_JBHUME010000010.1"/>
</dbReference>
<gene>
    <name evidence="2" type="ORF">ACFSUF_16780</name>
</gene>
<feature type="coiled-coil region" evidence="1">
    <location>
        <begin position="247"/>
        <end position="281"/>
    </location>
</feature>
<keyword evidence="3" id="KW-1185">Reference proteome</keyword>
<feature type="coiled-coil region" evidence="1">
    <location>
        <begin position="371"/>
        <end position="423"/>
    </location>
</feature>
<comment type="caution">
    <text evidence="2">The sequence shown here is derived from an EMBL/GenBank/DDBJ whole genome shotgun (WGS) entry which is preliminary data.</text>
</comment>
<evidence type="ECO:0008006" key="4">
    <source>
        <dbReference type="Google" id="ProtNLM"/>
    </source>
</evidence>
<dbReference type="Proteomes" id="UP001597541">
    <property type="component" value="Unassembled WGS sequence"/>
</dbReference>
<evidence type="ECO:0000256" key="1">
    <source>
        <dbReference type="SAM" id="Coils"/>
    </source>
</evidence>
<evidence type="ECO:0000313" key="3">
    <source>
        <dbReference type="Proteomes" id="UP001597541"/>
    </source>
</evidence>
<evidence type="ECO:0000313" key="2">
    <source>
        <dbReference type="EMBL" id="MFD2614063.1"/>
    </source>
</evidence>
<sequence length="484" mass="58085">MRTIYAKYNRERLPRYQLGTYILEDINGKYVRKKALTLEAKTHLETIYLNYKKLTVEFPEFPIVPTYNFDEYLQFDFVNGPSLEEMLYNGLFNKDYTTFKGLLIEYMGFLTKSSLEDLSEIDETRFSEIFQCSLSVQGLKYTRLSNIDLTFDNLIISQNRFVMIDLEWVFDFPIPINFLLYRSLHFFYSKHYDDKVISLSEVLADMGISEEQVELFDRMEKGFQSYVMGTDYSYAYAKQYLKPTHTLNDLNQRLIASEINKSQNEKEHIKLQVEIERLERINKEFNIGFIKKLDQQSHLKSRISELELHSFNLELELNSLLKMKTEYEEAREYYEQAASHSRDYIDKTNHLLPKRSVKKLFDWGLGYKQHLLLLQQENQALRLQIDSCKKEQQIKSLSHESNMVQLKDHIEHMENKHSELLLKSNHFEVEFEKLSRSNHQHYILSEEFRTLYEKEKLETQHYKILFEELQQKYHLAVDELKKYK</sequence>
<accession>A0ABW5PFS4</accession>
<protein>
    <recommendedName>
        <fullName evidence="4">Aminoglycoside phosphotransferase domain-containing protein</fullName>
    </recommendedName>
</protein>
<proteinExistence type="predicted"/>
<organism evidence="2 3">
    <name type="scientific">Paenibacillus gansuensis</name>
    <dbReference type="NCBI Taxonomy" id="306542"/>
    <lineage>
        <taxon>Bacteria</taxon>
        <taxon>Bacillati</taxon>
        <taxon>Bacillota</taxon>
        <taxon>Bacilli</taxon>
        <taxon>Bacillales</taxon>
        <taxon>Paenibacillaceae</taxon>
        <taxon>Paenibacillus</taxon>
    </lineage>
</organism>
<reference evidence="3" key="1">
    <citation type="journal article" date="2019" name="Int. J. Syst. Evol. Microbiol.">
        <title>The Global Catalogue of Microorganisms (GCM) 10K type strain sequencing project: providing services to taxonomists for standard genome sequencing and annotation.</title>
        <authorList>
            <consortium name="The Broad Institute Genomics Platform"/>
            <consortium name="The Broad Institute Genome Sequencing Center for Infectious Disease"/>
            <person name="Wu L."/>
            <person name="Ma J."/>
        </authorList>
    </citation>
    <scope>NUCLEOTIDE SEQUENCE [LARGE SCALE GENOMIC DNA]</scope>
    <source>
        <strain evidence="3">KCTC 3950</strain>
    </source>
</reference>